<evidence type="ECO:0008006" key="7">
    <source>
        <dbReference type="Google" id="ProtNLM"/>
    </source>
</evidence>
<dbReference type="STRING" id="685588.A0A067SS49"/>
<keyword evidence="1" id="KW-0175">Coiled coil</keyword>
<dbReference type="InterPro" id="IPR025554">
    <property type="entry name" value="DUF4140"/>
</dbReference>
<evidence type="ECO:0000256" key="2">
    <source>
        <dbReference type="SAM" id="MobiDB-lite"/>
    </source>
</evidence>
<gene>
    <name evidence="5" type="ORF">GALMADRAFT_251524</name>
</gene>
<dbReference type="EMBL" id="KL142385">
    <property type="protein sequence ID" value="KDR73716.1"/>
    <property type="molecule type" value="Genomic_DNA"/>
</dbReference>
<dbReference type="Proteomes" id="UP000027222">
    <property type="component" value="Unassembled WGS sequence"/>
</dbReference>
<feature type="region of interest" description="Disordered" evidence="2">
    <location>
        <begin position="270"/>
        <end position="317"/>
    </location>
</feature>
<keyword evidence="6" id="KW-1185">Reference proteome</keyword>
<organism evidence="5 6">
    <name type="scientific">Galerina marginata (strain CBS 339.88)</name>
    <dbReference type="NCBI Taxonomy" id="685588"/>
    <lineage>
        <taxon>Eukaryota</taxon>
        <taxon>Fungi</taxon>
        <taxon>Dikarya</taxon>
        <taxon>Basidiomycota</taxon>
        <taxon>Agaricomycotina</taxon>
        <taxon>Agaricomycetes</taxon>
        <taxon>Agaricomycetidae</taxon>
        <taxon>Agaricales</taxon>
        <taxon>Agaricineae</taxon>
        <taxon>Strophariaceae</taxon>
        <taxon>Galerina</taxon>
    </lineage>
</organism>
<proteinExistence type="predicted"/>
<sequence>MTTTEAPESSEPNALALHASQDSKITNINLYSGRAEITRQFSLQIQAGQNKITIVGLPRTFLEDSLRVEGHGNAAIHEVTTSRLLTGAPNPTVNHDQLMDRKKKELNRDLGRARQSLEVLQSYMHTITAKELDIGKLEATLDSYRILTRKADHEILELEDELAELNRKIDEKKYVTSGPSWQAAINIHGQTDEEVKIYVQYAVHSADWTASYDIRVNTQVKEKATTIVYKAIITQSTGESWNDVPLTLETAAPSLGISPPELLPWRVRPRQLQPEVHQKRSRSRSRSPTRVRLRRRYSPESPRYSPNSPTFSPMERQVTSVSTKGNIVATFRVPGLISVPSDRSKHNITIAELNLDANIIWYTIPVSDPGVHIKAKIKNDSDYTFIPGVANIYVDGSFMGTTNIPSTSPQGLVDCGLGLDSSVRVTYYPREEKSSVAGFYQKKVTQSFTQRITILNTKSTAIENLRVIEHVPISEDESVEVKLHKPPLTMPLSGAQITGVASLLNRVHEKGTENVTAEWAGVDEEGVDQAALGRDGKFNWLVSIPPQKSVALVAQYDVNYPEGIAIQGL</sequence>
<dbReference type="Pfam" id="PF13600">
    <property type="entry name" value="DUF4140"/>
    <property type="match status" value="1"/>
</dbReference>
<protein>
    <recommendedName>
        <fullName evidence="7">DUF4139 domain-containing protein</fullName>
    </recommendedName>
</protein>
<feature type="compositionally biased region" description="Basic residues" evidence="2">
    <location>
        <begin position="279"/>
        <end position="296"/>
    </location>
</feature>
<evidence type="ECO:0000313" key="5">
    <source>
        <dbReference type="EMBL" id="KDR73716.1"/>
    </source>
</evidence>
<feature type="domain" description="DUF4140" evidence="4">
    <location>
        <begin position="29"/>
        <end position="124"/>
    </location>
</feature>
<dbReference type="OrthoDB" id="10068793at2759"/>
<evidence type="ECO:0000259" key="4">
    <source>
        <dbReference type="Pfam" id="PF13600"/>
    </source>
</evidence>
<reference evidence="6" key="1">
    <citation type="journal article" date="2014" name="Proc. Natl. Acad. Sci. U.S.A.">
        <title>Extensive sampling of basidiomycete genomes demonstrates inadequacy of the white-rot/brown-rot paradigm for wood decay fungi.</title>
        <authorList>
            <person name="Riley R."/>
            <person name="Salamov A.A."/>
            <person name="Brown D.W."/>
            <person name="Nagy L.G."/>
            <person name="Floudas D."/>
            <person name="Held B.W."/>
            <person name="Levasseur A."/>
            <person name="Lombard V."/>
            <person name="Morin E."/>
            <person name="Otillar R."/>
            <person name="Lindquist E.A."/>
            <person name="Sun H."/>
            <person name="LaButti K.M."/>
            <person name="Schmutz J."/>
            <person name="Jabbour D."/>
            <person name="Luo H."/>
            <person name="Baker S.E."/>
            <person name="Pisabarro A.G."/>
            <person name="Walton J.D."/>
            <person name="Blanchette R.A."/>
            <person name="Henrissat B."/>
            <person name="Martin F."/>
            <person name="Cullen D."/>
            <person name="Hibbett D.S."/>
            <person name="Grigoriev I.V."/>
        </authorList>
    </citation>
    <scope>NUCLEOTIDE SEQUENCE [LARGE SCALE GENOMIC DNA]</scope>
    <source>
        <strain evidence="6">CBS 339.88</strain>
    </source>
</reference>
<dbReference type="HOGENOM" id="CLU_010457_2_0_1"/>
<evidence type="ECO:0000259" key="3">
    <source>
        <dbReference type="Pfam" id="PF13598"/>
    </source>
</evidence>
<dbReference type="AlphaFoldDB" id="A0A067SS49"/>
<dbReference type="InterPro" id="IPR011935">
    <property type="entry name" value="CHP02231"/>
</dbReference>
<evidence type="ECO:0000256" key="1">
    <source>
        <dbReference type="SAM" id="Coils"/>
    </source>
</evidence>
<feature type="coiled-coil region" evidence="1">
    <location>
        <begin position="148"/>
        <end position="175"/>
    </location>
</feature>
<feature type="domain" description="DUF4139" evidence="3">
    <location>
        <begin position="199"/>
        <end position="562"/>
    </location>
</feature>
<dbReference type="Pfam" id="PF13598">
    <property type="entry name" value="DUF4139"/>
    <property type="match status" value="1"/>
</dbReference>
<feature type="compositionally biased region" description="Low complexity" evidence="2">
    <location>
        <begin position="299"/>
        <end position="309"/>
    </location>
</feature>
<dbReference type="PANTHER" id="PTHR31005">
    <property type="entry name" value="DUF4139 DOMAIN-CONTAINING PROTEIN"/>
    <property type="match status" value="1"/>
</dbReference>
<dbReference type="InterPro" id="IPR037291">
    <property type="entry name" value="DUF4139"/>
</dbReference>
<accession>A0A067SS49</accession>
<dbReference type="PANTHER" id="PTHR31005:SF8">
    <property type="entry name" value="DUF4139 DOMAIN-CONTAINING PROTEIN"/>
    <property type="match status" value="1"/>
</dbReference>
<evidence type="ECO:0000313" key="6">
    <source>
        <dbReference type="Proteomes" id="UP000027222"/>
    </source>
</evidence>
<dbReference type="NCBIfam" id="TIGR02231">
    <property type="entry name" value="mucoidy inhibitor MuiA family protein"/>
    <property type="match status" value="1"/>
</dbReference>
<name>A0A067SS49_GALM3</name>